<evidence type="ECO:0000313" key="2">
    <source>
        <dbReference type="EMBL" id="PZC71533.1"/>
    </source>
</evidence>
<evidence type="ECO:0000256" key="1">
    <source>
        <dbReference type="SAM" id="MobiDB-lite"/>
    </source>
</evidence>
<reference evidence="2 3" key="1">
    <citation type="journal article" date="2017" name="BMC Biol.">
        <title>Genomic innovations, transcriptional plasticity and gene loss underlying the evolution and divergence of two highly polyphagous and invasive Helicoverpa pest species.</title>
        <authorList>
            <person name="Pearce S.L."/>
            <person name="Clarke D.F."/>
            <person name="East P.D."/>
            <person name="Elfekih S."/>
            <person name="Gordon K.H."/>
            <person name="Jermiin L.S."/>
            <person name="McGaughran A."/>
            <person name="Oakeshott J.G."/>
            <person name="Papanikolaou A."/>
            <person name="Perera O.P."/>
            <person name="Rane R.V."/>
            <person name="Richards S."/>
            <person name="Tay W.T."/>
            <person name="Walsh T.K."/>
            <person name="Anderson A."/>
            <person name="Anderson C.J."/>
            <person name="Asgari S."/>
            <person name="Board P.G."/>
            <person name="Bretschneider A."/>
            <person name="Campbell P.M."/>
            <person name="Chertemps T."/>
            <person name="Christeller J.T."/>
            <person name="Coppin C.W."/>
            <person name="Downes S.J."/>
            <person name="Duan G."/>
            <person name="Farnsworth C.A."/>
            <person name="Good R.T."/>
            <person name="Han L.B."/>
            <person name="Han Y.C."/>
            <person name="Hatje K."/>
            <person name="Horne I."/>
            <person name="Huang Y.P."/>
            <person name="Hughes D.S."/>
            <person name="Jacquin-Joly E."/>
            <person name="James W."/>
            <person name="Jhangiani S."/>
            <person name="Kollmar M."/>
            <person name="Kuwar S.S."/>
            <person name="Li S."/>
            <person name="Liu N.Y."/>
            <person name="Maibeche M.T."/>
            <person name="Miller J.R."/>
            <person name="Montagne N."/>
            <person name="Perry T."/>
            <person name="Qu J."/>
            <person name="Song S.V."/>
            <person name="Sutton G.G."/>
            <person name="Vogel H."/>
            <person name="Walenz B.P."/>
            <person name="Xu W."/>
            <person name="Zhang H.J."/>
            <person name="Zou Z."/>
            <person name="Batterham P."/>
            <person name="Edwards O.R."/>
            <person name="Feyereisen R."/>
            <person name="Gibbs R.A."/>
            <person name="Heckel D.G."/>
            <person name="McGrath A."/>
            <person name="Robin C."/>
            <person name="Scherer S.E."/>
            <person name="Worley K.C."/>
            <person name="Wu Y.D."/>
        </authorList>
    </citation>
    <scope>NUCLEOTIDE SEQUENCE [LARGE SCALE GENOMIC DNA]</scope>
    <source>
        <strain evidence="2">Harm_GR_Male_#8</strain>
        <tissue evidence="2">Whole organism</tissue>
    </source>
</reference>
<dbReference type="Proteomes" id="UP000249218">
    <property type="component" value="Unassembled WGS sequence"/>
</dbReference>
<name>A0A2W1BIN1_HELAM</name>
<sequence length="73" mass="8181">MGQKNITMCQGTPRSHRVSTMPSIRRASNNIGVFRQHRPSVGREHGRHAQHAHTPLRGCAASQVLQRHDGHLQ</sequence>
<protein>
    <submittedName>
        <fullName evidence="2">Uncharacterized protein</fullName>
    </submittedName>
</protein>
<organism evidence="2 3">
    <name type="scientific">Helicoverpa armigera</name>
    <name type="common">Cotton bollworm</name>
    <name type="synonym">Heliothis armigera</name>
    <dbReference type="NCBI Taxonomy" id="29058"/>
    <lineage>
        <taxon>Eukaryota</taxon>
        <taxon>Metazoa</taxon>
        <taxon>Ecdysozoa</taxon>
        <taxon>Arthropoda</taxon>
        <taxon>Hexapoda</taxon>
        <taxon>Insecta</taxon>
        <taxon>Pterygota</taxon>
        <taxon>Neoptera</taxon>
        <taxon>Endopterygota</taxon>
        <taxon>Lepidoptera</taxon>
        <taxon>Glossata</taxon>
        <taxon>Ditrysia</taxon>
        <taxon>Noctuoidea</taxon>
        <taxon>Noctuidae</taxon>
        <taxon>Heliothinae</taxon>
        <taxon>Helicoverpa</taxon>
    </lineage>
</organism>
<feature type="region of interest" description="Disordered" evidence="1">
    <location>
        <begin position="40"/>
        <end position="73"/>
    </location>
</feature>
<keyword evidence="3" id="KW-1185">Reference proteome</keyword>
<evidence type="ECO:0000313" key="3">
    <source>
        <dbReference type="Proteomes" id="UP000249218"/>
    </source>
</evidence>
<gene>
    <name evidence="2" type="primary">HaOG213189</name>
    <name evidence="2" type="ORF">B5X24_HaOG213189</name>
</gene>
<feature type="region of interest" description="Disordered" evidence="1">
    <location>
        <begin position="1"/>
        <end position="22"/>
    </location>
</feature>
<dbReference type="AlphaFoldDB" id="A0A2W1BIN1"/>
<proteinExistence type="predicted"/>
<dbReference type="EMBL" id="KZ150302">
    <property type="protein sequence ID" value="PZC71533.1"/>
    <property type="molecule type" value="Genomic_DNA"/>
</dbReference>
<accession>A0A2W1BIN1</accession>
<feature type="compositionally biased region" description="Basic residues" evidence="1">
    <location>
        <begin position="40"/>
        <end position="51"/>
    </location>
</feature>